<reference evidence="1" key="1">
    <citation type="submission" date="2019-07" db="EMBL/GenBank/DDBJ databases">
        <title>Annotation for the trematode Paragonimus miyazaki's.</title>
        <authorList>
            <person name="Choi Y.-J."/>
        </authorList>
    </citation>
    <scope>NUCLEOTIDE SEQUENCE</scope>
    <source>
        <strain evidence="1">Japan</strain>
    </source>
</reference>
<gene>
    <name evidence="1" type="ORF">EG68_11652</name>
</gene>
<name>A0A8S9YHE8_9TREM</name>
<comment type="caution">
    <text evidence="1">The sequence shown here is derived from an EMBL/GenBank/DDBJ whole genome shotgun (WGS) entry which is preliminary data.</text>
</comment>
<protein>
    <submittedName>
        <fullName evidence="1">Uncharacterized protein</fullName>
    </submittedName>
</protein>
<evidence type="ECO:0000313" key="1">
    <source>
        <dbReference type="EMBL" id="KAF7234801.1"/>
    </source>
</evidence>
<proteinExistence type="predicted"/>
<sequence length="119" mass="13102">MLKRASVSSFICTRYHWISSRSATSVVQPVAPYAELALMDAIRDSAIGHLIANDVIVCNSRTLDTEEENSCDIAESLRSWFLQTNVSMDALMCYVPSSELTEISTNVVEVTIIGRTAGR</sequence>
<keyword evidence="2" id="KW-1185">Reference proteome</keyword>
<dbReference type="AlphaFoldDB" id="A0A8S9YHE8"/>
<accession>A0A8S9YHE8</accession>
<organism evidence="1 2">
    <name type="scientific">Paragonimus skrjabini miyazakii</name>
    <dbReference type="NCBI Taxonomy" id="59628"/>
    <lineage>
        <taxon>Eukaryota</taxon>
        <taxon>Metazoa</taxon>
        <taxon>Spiralia</taxon>
        <taxon>Lophotrochozoa</taxon>
        <taxon>Platyhelminthes</taxon>
        <taxon>Trematoda</taxon>
        <taxon>Digenea</taxon>
        <taxon>Plagiorchiida</taxon>
        <taxon>Troglotremata</taxon>
        <taxon>Troglotrematidae</taxon>
        <taxon>Paragonimus</taxon>
    </lineage>
</organism>
<dbReference type="EMBL" id="JTDE01008678">
    <property type="protein sequence ID" value="KAF7234801.1"/>
    <property type="molecule type" value="Genomic_DNA"/>
</dbReference>
<evidence type="ECO:0000313" key="2">
    <source>
        <dbReference type="Proteomes" id="UP000822476"/>
    </source>
</evidence>
<dbReference type="Proteomes" id="UP000822476">
    <property type="component" value="Unassembled WGS sequence"/>
</dbReference>